<dbReference type="Proteomes" id="UP000030401">
    <property type="component" value="Unassembled WGS sequence"/>
</dbReference>
<dbReference type="Pfam" id="PF00085">
    <property type="entry name" value="Thioredoxin"/>
    <property type="match status" value="1"/>
</dbReference>
<dbReference type="PANTHER" id="PTHR10438:SF468">
    <property type="entry name" value="THIOREDOXIN-1-RELATED"/>
    <property type="match status" value="1"/>
</dbReference>
<comment type="caution">
    <text evidence="2">The sequence shown here is derived from an EMBL/GenBank/DDBJ whole genome shotgun (WGS) entry which is preliminary data.</text>
</comment>
<gene>
    <name evidence="2" type="ORF">N784_02180</name>
</gene>
<dbReference type="RefSeq" id="WP_036831551.1">
    <property type="nucleotide sequence ID" value="NZ_AVPG01000001.1"/>
</dbReference>
<dbReference type="EMBL" id="AVPG01000001">
    <property type="protein sequence ID" value="KGX89156.1"/>
    <property type="molecule type" value="Genomic_DNA"/>
</dbReference>
<dbReference type="eggNOG" id="COG0526">
    <property type="taxonomic scope" value="Bacteria"/>
</dbReference>
<proteinExistence type="predicted"/>
<sequence>MKTLQSMEQYEQWMQKGKVVFLFSADWCPDCRVIEPFLPEVEEKFDHYQFVYVDRDEFIDLCADLGVFGIPSFIVTEDGKELGRLVSKERKSQQQIEAFLESVSAS</sequence>
<evidence type="ECO:0000259" key="1">
    <source>
        <dbReference type="PROSITE" id="PS51352"/>
    </source>
</evidence>
<reference evidence="2 3" key="1">
    <citation type="submission" date="2013-08" db="EMBL/GenBank/DDBJ databases">
        <authorList>
            <person name="Huang J."/>
            <person name="Wang G."/>
        </authorList>
    </citation>
    <scope>NUCLEOTIDE SEQUENCE [LARGE SCALE GENOMIC DNA]</scope>
    <source>
        <strain evidence="2 3">JSM 072002</strain>
    </source>
</reference>
<evidence type="ECO:0000313" key="3">
    <source>
        <dbReference type="Proteomes" id="UP000030401"/>
    </source>
</evidence>
<dbReference type="AlphaFoldDB" id="A0A0A5G7P0"/>
<accession>A0A0A5G7P0</accession>
<name>A0A0A5G7P0_9BACI</name>
<dbReference type="CDD" id="cd02947">
    <property type="entry name" value="TRX_family"/>
    <property type="match status" value="1"/>
</dbReference>
<protein>
    <submittedName>
        <fullName evidence="2">Thioredoxin</fullName>
    </submittedName>
</protein>
<dbReference type="PANTHER" id="PTHR10438">
    <property type="entry name" value="THIOREDOXIN"/>
    <property type="match status" value="1"/>
</dbReference>
<dbReference type="SUPFAM" id="SSF52833">
    <property type="entry name" value="Thioredoxin-like"/>
    <property type="match status" value="1"/>
</dbReference>
<dbReference type="STRING" id="1385512.N784_02180"/>
<dbReference type="InterPro" id="IPR013766">
    <property type="entry name" value="Thioredoxin_domain"/>
</dbReference>
<keyword evidence="3" id="KW-1185">Reference proteome</keyword>
<dbReference type="Gene3D" id="3.40.30.10">
    <property type="entry name" value="Glutaredoxin"/>
    <property type="match status" value="1"/>
</dbReference>
<dbReference type="InterPro" id="IPR050620">
    <property type="entry name" value="Thioredoxin_H-type-like"/>
</dbReference>
<dbReference type="OrthoDB" id="7629852at2"/>
<dbReference type="PROSITE" id="PS51352">
    <property type="entry name" value="THIOREDOXIN_2"/>
    <property type="match status" value="1"/>
</dbReference>
<dbReference type="InterPro" id="IPR036249">
    <property type="entry name" value="Thioredoxin-like_sf"/>
</dbReference>
<organism evidence="2 3">
    <name type="scientific">Pontibacillus litoralis JSM 072002</name>
    <dbReference type="NCBI Taxonomy" id="1385512"/>
    <lineage>
        <taxon>Bacteria</taxon>
        <taxon>Bacillati</taxon>
        <taxon>Bacillota</taxon>
        <taxon>Bacilli</taxon>
        <taxon>Bacillales</taxon>
        <taxon>Bacillaceae</taxon>
        <taxon>Pontibacillus</taxon>
    </lineage>
</organism>
<evidence type="ECO:0000313" key="2">
    <source>
        <dbReference type="EMBL" id="KGX89156.1"/>
    </source>
</evidence>
<feature type="domain" description="Thioredoxin" evidence="1">
    <location>
        <begin position="1"/>
        <end position="105"/>
    </location>
</feature>